<name>A0A8S1IX71_9CHLO</name>
<dbReference type="Proteomes" id="UP000708148">
    <property type="component" value="Unassembled WGS sequence"/>
</dbReference>
<dbReference type="EMBL" id="CAJHUC010001112">
    <property type="protein sequence ID" value="CAD7699791.1"/>
    <property type="molecule type" value="Genomic_DNA"/>
</dbReference>
<gene>
    <name evidence="2" type="ORF">OSTQU699_LOCUS5150</name>
</gene>
<dbReference type="AlphaFoldDB" id="A0A8S1IX71"/>
<accession>A0A8S1IX71</accession>
<organism evidence="2 3">
    <name type="scientific">Ostreobium quekettii</name>
    <dbReference type="NCBI Taxonomy" id="121088"/>
    <lineage>
        <taxon>Eukaryota</taxon>
        <taxon>Viridiplantae</taxon>
        <taxon>Chlorophyta</taxon>
        <taxon>core chlorophytes</taxon>
        <taxon>Ulvophyceae</taxon>
        <taxon>TCBD clade</taxon>
        <taxon>Bryopsidales</taxon>
        <taxon>Ostreobineae</taxon>
        <taxon>Ostreobiaceae</taxon>
        <taxon>Ostreobium</taxon>
    </lineage>
</organism>
<keyword evidence="1" id="KW-0812">Transmembrane</keyword>
<evidence type="ECO:0000313" key="2">
    <source>
        <dbReference type="EMBL" id="CAD7699791.1"/>
    </source>
</evidence>
<feature type="transmembrane region" description="Helical" evidence="1">
    <location>
        <begin position="42"/>
        <end position="61"/>
    </location>
</feature>
<feature type="transmembrane region" description="Helical" evidence="1">
    <location>
        <begin position="220"/>
        <end position="243"/>
    </location>
</feature>
<evidence type="ECO:0000313" key="3">
    <source>
        <dbReference type="Proteomes" id="UP000708148"/>
    </source>
</evidence>
<feature type="transmembrane region" description="Helical" evidence="1">
    <location>
        <begin position="264"/>
        <end position="286"/>
    </location>
</feature>
<feature type="transmembrane region" description="Helical" evidence="1">
    <location>
        <begin position="183"/>
        <end position="208"/>
    </location>
</feature>
<keyword evidence="1" id="KW-0472">Membrane</keyword>
<protein>
    <submittedName>
        <fullName evidence="2">Uncharacterized protein</fullName>
    </submittedName>
</protein>
<keyword evidence="3" id="KW-1185">Reference proteome</keyword>
<sequence>MGMDTRVLDKMAIAIEVVESSDRPPANCGCRRLVGSSKVSDAAVVLLLCVAVSLSIAPLLGRSDGWGYWRKEHLMLHQSPYVGLLKLAIMKNEHSKVDPAKVDELDRYLPKVPFSLVVTQGWQNSFVRIWVHTDEESKLSKFYQSVALSLVHESQKSNLIDVFEKGQTSLYTYYEDEKVAGRFMGAVIVIVCGVSTTLAAAVLFVWFMKGIDVQLVGWLARSWIAAFLMYFASVLEYTVLCIGAHREMKTGPLLEKGYLTRPGWAFWVTVGAATCWLMVAALVHMYKHHFMVEFTPKPESDVMSASDYKKKAVRRAITAKSSWNIPVNYDVTEAEYADGAA</sequence>
<reference evidence="2" key="1">
    <citation type="submission" date="2020-12" db="EMBL/GenBank/DDBJ databases">
        <authorList>
            <person name="Iha C."/>
        </authorList>
    </citation>
    <scope>NUCLEOTIDE SEQUENCE</scope>
</reference>
<keyword evidence="1" id="KW-1133">Transmembrane helix</keyword>
<comment type="caution">
    <text evidence="2">The sequence shown here is derived from an EMBL/GenBank/DDBJ whole genome shotgun (WGS) entry which is preliminary data.</text>
</comment>
<proteinExistence type="predicted"/>
<evidence type="ECO:0000256" key="1">
    <source>
        <dbReference type="SAM" id="Phobius"/>
    </source>
</evidence>